<dbReference type="InterPro" id="IPR050572">
    <property type="entry name" value="Fe-S_Ferredoxin"/>
</dbReference>
<reference evidence="6" key="1">
    <citation type="journal article" date="2020" name="mSystems">
        <title>Genome- and Community-Level Interaction Insights into Carbon Utilization and Element Cycling Functions of Hydrothermarchaeota in Hydrothermal Sediment.</title>
        <authorList>
            <person name="Zhou Z."/>
            <person name="Liu Y."/>
            <person name="Xu W."/>
            <person name="Pan J."/>
            <person name="Luo Z.H."/>
            <person name="Li M."/>
        </authorList>
    </citation>
    <scope>NUCLEOTIDE SEQUENCE [LARGE SCALE GENOMIC DNA]</scope>
    <source>
        <strain evidence="6">SpSt-769</strain>
    </source>
</reference>
<evidence type="ECO:0000256" key="1">
    <source>
        <dbReference type="ARBA" id="ARBA00022485"/>
    </source>
</evidence>
<feature type="domain" description="4Fe-4S ferredoxin-type" evidence="5">
    <location>
        <begin position="186"/>
        <end position="215"/>
    </location>
</feature>
<feature type="domain" description="4Fe-4S ferredoxin-type" evidence="5">
    <location>
        <begin position="219"/>
        <end position="248"/>
    </location>
</feature>
<comment type="caution">
    <text evidence="6">The sequence shown here is derived from an EMBL/GenBank/DDBJ whole genome shotgun (WGS) entry which is preliminary data.</text>
</comment>
<dbReference type="PANTHER" id="PTHR43687:SF1">
    <property type="entry name" value="FERREDOXIN III"/>
    <property type="match status" value="1"/>
</dbReference>
<dbReference type="GO" id="GO:0051539">
    <property type="term" value="F:4 iron, 4 sulfur cluster binding"/>
    <property type="evidence" value="ECO:0007669"/>
    <property type="project" value="UniProtKB-KW"/>
</dbReference>
<name>A0A7C4EVT7_9BACT</name>
<evidence type="ECO:0000313" key="6">
    <source>
        <dbReference type="EMBL" id="HGH61513.1"/>
    </source>
</evidence>
<keyword evidence="2" id="KW-0479">Metal-binding</keyword>
<evidence type="ECO:0000256" key="2">
    <source>
        <dbReference type="ARBA" id="ARBA00022723"/>
    </source>
</evidence>
<keyword evidence="3" id="KW-0408">Iron</keyword>
<protein>
    <submittedName>
        <fullName evidence="6">DUF362 domain-containing protein</fullName>
    </submittedName>
</protein>
<gene>
    <name evidence="6" type="ORF">ENV54_09470</name>
</gene>
<dbReference type="PROSITE" id="PS51379">
    <property type="entry name" value="4FE4S_FER_2"/>
    <property type="match status" value="2"/>
</dbReference>
<sequence>MASYVYYADLSANRKRNVLAKVGQLFDLLEPATRFAPRDLVAVKLHFGEAGNTASIRPQLVRQVVNKLNSLQTKPFLTDTNTLYVGSRTEAYTHLVTAYENGFTREVTGAPVIIADGLRGNNSAEVVFDGNHIQRAHLAADIYYADGLVVLTHFKGHELAGFGGALKNVGMGCASRAGKLEQHSNISPKVSKKKCIGCGDCTVWCRGGAIVLEGQGKNRKAQIHPERCVGCAECILACKQGAIAIQWNESIPVFMEKMVEYAAAVLQNKMQKALFLTFITDVSPLCDCYPFSDSPIVPNLGILASTDPVAIDAAAADLVNQAPGNPASKVLGRSIQGEDKFRQLFPEIDWQHQLAYAEDLGLGSTDYRLMELDAALAERSKEKNEEV</sequence>
<dbReference type="EMBL" id="DTGT01000300">
    <property type="protein sequence ID" value="HGH61513.1"/>
    <property type="molecule type" value="Genomic_DNA"/>
</dbReference>
<dbReference type="PANTHER" id="PTHR43687">
    <property type="entry name" value="ADENYLYLSULFATE REDUCTASE, BETA SUBUNIT"/>
    <property type="match status" value="1"/>
</dbReference>
<dbReference type="Pfam" id="PF12838">
    <property type="entry name" value="Fer4_7"/>
    <property type="match status" value="1"/>
</dbReference>
<evidence type="ECO:0000256" key="4">
    <source>
        <dbReference type="ARBA" id="ARBA00023014"/>
    </source>
</evidence>
<accession>A0A7C4EVT7</accession>
<proteinExistence type="predicted"/>
<organism evidence="6">
    <name type="scientific">Desulfomonile tiedjei</name>
    <dbReference type="NCBI Taxonomy" id="2358"/>
    <lineage>
        <taxon>Bacteria</taxon>
        <taxon>Pseudomonadati</taxon>
        <taxon>Thermodesulfobacteriota</taxon>
        <taxon>Desulfomonilia</taxon>
        <taxon>Desulfomonilales</taxon>
        <taxon>Desulfomonilaceae</taxon>
        <taxon>Desulfomonile</taxon>
    </lineage>
</organism>
<dbReference type="InterPro" id="IPR007160">
    <property type="entry name" value="DUF362"/>
</dbReference>
<dbReference type="Pfam" id="PF04015">
    <property type="entry name" value="DUF362"/>
    <property type="match status" value="1"/>
</dbReference>
<evidence type="ECO:0000259" key="5">
    <source>
        <dbReference type="PROSITE" id="PS51379"/>
    </source>
</evidence>
<evidence type="ECO:0000256" key="3">
    <source>
        <dbReference type="ARBA" id="ARBA00023004"/>
    </source>
</evidence>
<dbReference type="InterPro" id="IPR017896">
    <property type="entry name" value="4Fe4S_Fe-S-bd"/>
</dbReference>
<dbReference type="AlphaFoldDB" id="A0A7C4EVT7"/>
<dbReference type="SUPFAM" id="SSF54862">
    <property type="entry name" value="4Fe-4S ferredoxins"/>
    <property type="match status" value="1"/>
</dbReference>
<keyword evidence="4" id="KW-0411">Iron-sulfur</keyword>
<keyword evidence="1" id="KW-0004">4Fe-4S</keyword>
<dbReference type="Gene3D" id="3.30.70.20">
    <property type="match status" value="1"/>
</dbReference>
<dbReference type="GO" id="GO:0046872">
    <property type="term" value="F:metal ion binding"/>
    <property type="evidence" value="ECO:0007669"/>
    <property type="project" value="UniProtKB-KW"/>
</dbReference>